<evidence type="ECO:0000313" key="2">
    <source>
        <dbReference type="EMBL" id="PCK78155.1"/>
    </source>
</evidence>
<dbReference type="AlphaFoldDB" id="A0A2A5KMB1"/>
<name>A0A2A5KMB1_9HYPH</name>
<organism evidence="2 3">
    <name type="scientific">Rhizobium sophoriradicis</name>
    <dbReference type="NCBI Taxonomy" id="1535245"/>
    <lineage>
        <taxon>Bacteria</taxon>
        <taxon>Pseudomonadati</taxon>
        <taxon>Pseudomonadota</taxon>
        <taxon>Alphaproteobacteria</taxon>
        <taxon>Hyphomicrobiales</taxon>
        <taxon>Rhizobiaceae</taxon>
        <taxon>Rhizobium/Agrobacterium group</taxon>
        <taxon>Rhizobium</taxon>
    </lineage>
</organism>
<dbReference type="EMBL" id="NXDM01000030">
    <property type="protein sequence ID" value="PCK78155.1"/>
    <property type="molecule type" value="Genomic_DNA"/>
</dbReference>
<protein>
    <submittedName>
        <fullName evidence="2">Uncharacterized protein</fullName>
    </submittedName>
</protein>
<comment type="caution">
    <text evidence="2">The sequence shown here is derived from an EMBL/GenBank/DDBJ whole genome shotgun (WGS) entry which is preliminary data.</text>
</comment>
<evidence type="ECO:0000256" key="1">
    <source>
        <dbReference type="SAM" id="MobiDB-lite"/>
    </source>
</evidence>
<proteinExistence type="predicted"/>
<reference evidence="2 3" key="1">
    <citation type="submission" date="2017-09" db="EMBL/GenBank/DDBJ databases">
        <title>Comparative genomics of rhizobia isolated from Phaseolus vulgaris in China.</title>
        <authorList>
            <person name="Tong W."/>
        </authorList>
    </citation>
    <scope>NUCLEOTIDE SEQUENCE [LARGE SCALE GENOMIC DNA]</scope>
    <source>
        <strain evidence="2 3">L101</strain>
    </source>
</reference>
<dbReference type="Proteomes" id="UP000218807">
    <property type="component" value="Unassembled WGS sequence"/>
</dbReference>
<accession>A0A2A5KMB1</accession>
<feature type="compositionally biased region" description="Polar residues" evidence="1">
    <location>
        <begin position="52"/>
        <end position="62"/>
    </location>
</feature>
<feature type="region of interest" description="Disordered" evidence="1">
    <location>
        <begin position="35"/>
        <end position="62"/>
    </location>
</feature>
<sequence>MCSGECADLRSGDAFVNAVVLITKASPIVKDLQHPIETGPHQYPRRKHEQHIATSRNLSFLV</sequence>
<gene>
    <name evidence="2" type="ORF">CPT34_25845</name>
</gene>
<evidence type="ECO:0000313" key="3">
    <source>
        <dbReference type="Proteomes" id="UP000218807"/>
    </source>
</evidence>
<keyword evidence="3" id="KW-1185">Reference proteome</keyword>